<dbReference type="AlphaFoldDB" id="A0AB33GR25"/>
<dbReference type="RefSeq" id="WP_228149932.1">
    <property type="nucleotide sequence ID" value="NZ_CP032098.1"/>
</dbReference>
<name>A0AB33GR25_9BACT</name>
<dbReference type="Proteomes" id="UP000262712">
    <property type="component" value="Chromosome"/>
</dbReference>
<accession>A0AB33GR25</accession>
<proteinExistence type="predicted"/>
<feature type="coiled-coil region" evidence="1">
    <location>
        <begin position="14"/>
        <end position="55"/>
    </location>
</feature>
<sequence length="76" mass="9013">MQSIEITKALDSKIEKLIRDYERIRIENDSLRQELNELKNLNDELIRNNQDMLLRIDSAITLKKGKKSDSEIDFSY</sequence>
<organism evidence="2 3">
    <name type="scientific">Malaciobacter molluscorum LMG 25693</name>
    <dbReference type="NCBI Taxonomy" id="870501"/>
    <lineage>
        <taxon>Bacteria</taxon>
        <taxon>Pseudomonadati</taxon>
        <taxon>Campylobacterota</taxon>
        <taxon>Epsilonproteobacteria</taxon>
        <taxon>Campylobacterales</taxon>
        <taxon>Arcobacteraceae</taxon>
        <taxon>Malaciobacter</taxon>
    </lineage>
</organism>
<evidence type="ECO:0008006" key="4">
    <source>
        <dbReference type="Google" id="ProtNLM"/>
    </source>
</evidence>
<evidence type="ECO:0000313" key="3">
    <source>
        <dbReference type="Proteomes" id="UP000262712"/>
    </source>
</evidence>
<keyword evidence="1" id="KW-0175">Coiled coil</keyword>
<gene>
    <name evidence="2" type="ORF">AMOL_1105</name>
</gene>
<evidence type="ECO:0000256" key="1">
    <source>
        <dbReference type="SAM" id="Coils"/>
    </source>
</evidence>
<protein>
    <recommendedName>
        <fullName evidence="4">Cell division protein ZapB</fullName>
    </recommendedName>
</protein>
<reference evidence="2 3" key="1">
    <citation type="submission" date="2018-08" db="EMBL/GenBank/DDBJ databases">
        <title>Complete genome of the Arcobacter molluscorum type strain LMG 25693.</title>
        <authorList>
            <person name="Miller W.G."/>
            <person name="Yee E."/>
            <person name="Bono J.L."/>
        </authorList>
    </citation>
    <scope>NUCLEOTIDE SEQUENCE [LARGE SCALE GENOMIC DNA]</scope>
    <source>
        <strain evidence="2 3">CECT 7696</strain>
    </source>
</reference>
<dbReference type="EMBL" id="CP032098">
    <property type="protein sequence ID" value="AXX92089.1"/>
    <property type="molecule type" value="Genomic_DNA"/>
</dbReference>
<dbReference type="KEGG" id="amol:AMOL_1105"/>
<evidence type="ECO:0000313" key="2">
    <source>
        <dbReference type="EMBL" id="AXX92089.1"/>
    </source>
</evidence>